<protein>
    <submittedName>
        <fullName evidence="2">Uncharacterized protein</fullName>
    </submittedName>
</protein>
<evidence type="ECO:0000313" key="3">
    <source>
        <dbReference type="Proteomes" id="UP000248706"/>
    </source>
</evidence>
<keyword evidence="3" id="KW-1185">Reference proteome</keyword>
<dbReference type="Proteomes" id="UP000248706">
    <property type="component" value="Unassembled WGS sequence"/>
</dbReference>
<dbReference type="AlphaFoldDB" id="A0A328VI88"/>
<sequence>MAVVGEIEENHARLATLLRLQGLLHGGRSDDKLAGDAEGPAMVPGGCHPRSPATPGTRRRLMELLIVLAAMGIPSIGG</sequence>
<accession>A0A328VI88</accession>
<evidence type="ECO:0000313" key="2">
    <source>
        <dbReference type="EMBL" id="RAQ94005.1"/>
    </source>
</evidence>
<evidence type="ECO:0000256" key="1">
    <source>
        <dbReference type="SAM" id="MobiDB-lite"/>
    </source>
</evidence>
<reference evidence="2 3" key="1">
    <citation type="submission" date="2016-08" db="EMBL/GenBank/DDBJ databases">
        <title>Analysis of Carbohydrate Active Enzymes in Thermogemmatispora T81 Reveals Carbohydrate Degradation Ability.</title>
        <authorList>
            <person name="Tomazini A."/>
            <person name="Lal S."/>
            <person name="Stott M."/>
            <person name="Henrissat B."/>
            <person name="Polikarpov I."/>
            <person name="Sparling R."/>
            <person name="Levin D.B."/>
        </authorList>
    </citation>
    <scope>NUCLEOTIDE SEQUENCE [LARGE SCALE GENOMIC DNA]</scope>
    <source>
        <strain evidence="2 3">T81</strain>
    </source>
</reference>
<organism evidence="2 3">
    <name type="scientific">Thermogemmatispora tikiterensis</name>
    <dbReference type="NCBI Taxonomy" id="1825093"/>
    <lineage>
        <taxon>Bacteria</taxon>
        <taxon>Bacillati</taxon>
        <taxon>Chloroflexota</taxon>
        <taxon>Ktedonobacteria</taxon>
        <taxon>Thermogemmatisporales</taxon>
        <taxon>Thermogemmatisporaceae</taxon>
        <taxon>Thermogemmatispora</taxon>
    </lineage>
</organism>
<gene>
    <name evidence="2" type="ORF">A4R35_00575</name>
</gene>
<comment type="caution">
    <text evidence="2">The sequence shown here is derived from an EMBL/GenBank/DDBJ whole genome shotgun (WGS) entry which is preliminary data.</text>
</comment>
<name>A0A328VI88_9CHLR</name>
<proteinExistence type="predicted"/>
<dbReference type="EMBL" id="MCIF01000002">
    <property type="protein sequence ID" value="RAQ94005.1"/>
    <property type="molecule type" value="Genomic_DNA"/>
</dbReference>
<feature type="region of interest" description="Disordered" evidence="1">
    <location>
        <begin position="29"/>
        <end position="56"/>
    </location>
</feature>